<proteinExistence type="predicted"/>
<reference evidence="2" key="1">
    <citation type="journal article" date="2008" name="Nature">
        <title>The amphioxus genome and the evolution of the chordate karyotype.</title>
        <authorList>
            <consortium name="US DOE Joint Genome Institute (JGI-PGF)"/>
            <person name="Putnam N.H."/>
            <person name="Butts T."/>
            <person name="Ferrier D.E.K."/>
            <person name="Furlong R.F."/>
            <person name="Hellsten U."/>
            <person name="Kawashima T."/>
            <person name="Robinson-Rechavi M."/>
            <person name="Shoguchi E."/>
            <person name="Terry A."/>
            <person name="Yu J.-K."/>
            <person name="Benito-Gutierrez E.L."/>
            <person name="Dubchak I."/>
            <person name="Garcia-Fernandez J."/>
            <person name="Gibson-Brown J.J."/>
            <person name="Grigoriev I.V."/>
            <person name="Horton A.C."/>
            <person name="de Jong P.J."/>
            <person name="Jurka J."/>
            <person name="Kapitonov V.V."/>
            <person name="Kohara Y."/>
            <person name="Kuroki Y."/>
            <person name="Lindquist E."/>
            <person name="Lucas S."/>
            <person name="Osoegawa K."/>
            <person name="Pennacchio L.A."/>
            <person name="Salamov A.A."/>
            <person name="Satou Y."/>
            <person name="Sauka-Spengler T."/>
            <person name="Schmutz J."/>
            <person name="Shin-I T."/>
            <person name="Toyoda A."/>
            <person name="Bronner-Fraser M."/>
            <person name="Fujiyama A."/>
            <person name="Holland L.Z."/>
            <person name="Holland P.W.H."/>
            <person name="Satoh N."/>
            <person name="Rokhsar D.S."/>
        </authorList>
    </citation>
    <scope>NUCLEOTIDE SEQUENCE [LARGE SCALE GENOMIC DNA]</scope>
    <source>
        <strain evidence="2">S238N-H82</strain>
        <tissue evidence="2">Testes</tissue>
    </source>
</reference>
<evidence type="ECO:0000256" key="1">
    <source>
        <dbReference type="SAM" id="MobiDB-lite"/>
    </source>
</evidence>
<gene>
    <name evidence="2" type="ORF">BRAFLDRAFT_78462</name>
</gene>
<sequence length="242" mass="26905">MLRKGELSLLGEKKGRILHRKGLVNYNHLQLQLGMLEQEKRKAEFQLSRRHSVAGVPSYIGRSERSKIHEIDGHLATKDASVTKRRESLDPAMLAAMLDVDSSTVELDAQVYARVRLPPMVVRKSLEIIDGEEHNQGKTVATVTRQRRVSVACPNWTVKTNGRRLPPVTSRRTTDDKSDVNGGTLTLPAITITHPQPTVHSQSDKQGRASSTDSCLGLGTKSKPRKSSITFAERNILKEDND</sequence>
<accession>C3Z442</accession>
<evidence type="ECO:0000313" key="2">
    <source>
        <dbReference type="EMBL" id="EEN52655.1"/>
    </source>
</evidence>
<dbReference type="InParanoid" id="C3Z442"/>
<organism>
    <name type="scientific">Branchiostoma floridae</name>
    <name type="common">Florida lancelet</name>
    <name type="synonym">Amphioxus</name>
    <dbReference type="NCBI Taxonomy" id="7739"/>
    <lineage>
        <taxon>Eukaryota</taxon>
        <taxon>Metazoa</taxon>
        <taxon>Chordata</taxon>
        <taxon>Cephalochordata</taxon>
        <taxon>Leptocardii</taxon>
        <taxon>Amphioxiformes</taxon>
        <taxon>Branchiostomatidae</taxon>
        <taxon>Branchiostoma</taxon>
    </lineage>
</organism>
<name>C3Z442_BRAFL</name>
<dbReference type="EMBL" id="GG666578">
    <property type="protein sequence ID" value="EEN52655.1"/>
    <property type="molecule type" value="Genomic_DNA"/>
</dbReference>
<protein>
    <submittedName>
        <fullName evidence="2">Uncharacterized protein</fullName>
    </submittedName>
</protein>
<feature type="region of interest" description="Disordered" evidence="1">
    <location>
        <begin position="162"/>
        <end position="242"/>
    </location>
</feature>
<dbReference type="AlphaFoldDB" id="C3Z442"/>